<dbReference type="GeneID" id="80703460"/>
<gene>
    <name evidence="2" type="ORF">DCBHLPFO_00195</name>
</gene>
<comment type="caution">
    <text evidence="2">The sequence shown here is derived from an EMBL/GenBank/DDBJ whole genome shotgun (WGS) entry which is preliminary data.</text>
</comment>
<name>A0AA43QZU4_MYCAR</name>
<reference evidence="2" key="1">
    <citation type="submission" date="2022-11" db="EMBL/GenBank/DDBJ databases">
        <title>Draft genome of Mycoplasma arginini isolated from fly.</title>
        <authorList>
            <person name="Severgnini M."/>
            <person name="Gioia G."/>
            <person name="Cremonesi P."/>
            <person name="Moroni P."/>
            <person name="Addis M.F."/>
            <person name="Castiglioni B."/>
        </authorList>
    </citation>
    <scope>NUCLEOTIDE SEQUENCE</scope>
    <source>
        <strain evidence="2">QMP CG1-1632</strain>
    </source>
</reference>
<dbReference type="AlphaFoldDB" id="A0AA43QZU4"/>
<evidence type="ECO:0000256" key="1">
    <source>
        <dbReference type="SAM" id="Phobius"/>
    </source>
</evidence>
<proteinExistence type="predicted"/>
<dbReference type="EMBL" id="JAPFAR010000042">
    <property type="protein sequence ID" value="MDI3349560.1"/>
    <property type="molecule type" value="Genomic_DNA"/>
</dbReference>
<organism evidence="2 3">
    <name type="scientific">Mycoplasmopsis arginini</name>
    <name type="common">Mycoplasma arginini</name>
    <dbReference type="NCBI Taxonomy" id="2094"/>
    <lineage>
        <taxon>Bacteria</taxon>
        <taxon>Bacillati</taxon>
        <taxon>Mycoplasmatota</taxon>
        <taxon>Mycoplasmoidales</taxon>
        <taxon>Metamycoplasmataceae</taxon>
        <taxon>Mycoplasmopsis</taxon>
    </lineage>
</organism>
<keyword evidence="1" id="KW-0472">Membrane</keyword>
<keyword evidence="1" id="KW-0812">Transmembrane</keyword>
<feature type="transmembrane region" description="Helical" evidence="1">
    <location>
        <begin position="48"/>
        <end position="67"/>
    </location>
</feature>
<keyword evidence="1" id="KW-1133">Transmembrane helix</keyword>
<dbReference type="Proteomes" id="UP001162175">
    <property type="component" value="Unassembled WGS sequence"/>
</dbReference>
<feature type="transmembrane region" description="Helical" evidence="1">
    <location>
        <begin position="167"/>
        <end position="186"/>
    </location>
</feature>
<accession>A0AA43QZU4</accession>
<dbReference type="KEGG" id="marg:MARG145_0411"/>
<protein>
    <submittedName>
        <fullName evidence="2">ABC transporter permease</fullName>
    </submittedName>
</protein>
<dbReference type="RefSeq" id="WP_004416637.1">
    <property type="nucleotide sequence ID" value="NZ_AP014657.1"/>
</dbReference>
<evidence type="ECO:0000313" key="3">
    <source>
        <dbReference type="Proteomes" id="UP001162175"/>
    </source>
</evidence>
<feature type="transmembrane region" description="Helical" evidence="1">
    <location>
        <begin position="573"/>
        <end position="593"/>
    </location>
</feature>
<feature type="transmembrane region" description="Helical" evidence="1">
    <location>
        <begin position="21"/>
        <end position="42"/>
    </location>
</feature>
<sequence length="599" mass="68978">MKTSAFKYSKFAFNTVFKKKSSIIIPAITLIVSFILGLVFKFAISEKYLTLSSYLFVFALLITTVLFSSIKALNIFKDFEQEGLELVSLAKPISRNSLVWGKLLSLIYFGLMWSIVLFISALLSTYALYVGSNLFIYSLLFFIVGLSTYLLIGLITALISYKLNQKIAITLPLVFFIPLALGGSLLSSNATTNVNNAAYFINKKYPYHFSGNEANVEPFFINNSKDELLLIPNGSQNKTFTDKQIEYLHEVMNIANKSSNEWQIYSWLSMPYQLLDIFNFKNQNVFESISKNKFSNQDNYIYYNNLDSILFKYKLDQNVQQKKYIVSNKDGESEKYIVSGLLKSHSIIPNSINTEIIYAREGASNIDVSFPEDDSQFSAENNLVGKLKWQYVAEVLQDKSFNFIAKKFVDNFIKNKKSTETIELNKELLNAISVYVNNLDSDINQYSNSNLTLFNEHAIKEKKLQSEIERKIYFSTALLNFIYFNYHNTEIYEAMIKNPKKSNSYGDTQFEVQIAGYKYLIGGYENFEKRLFVKGGKVLIRYDLAKSDTNYLFQSSDQLFAINREKQIVNKNVYFILWAVVIGILFVAVFALYKRKDYK</sequence>
<evidence type="ECO:0000313" key="2">
    <source>
        <dbReference type="EMBL" id="MDI3349560.1"/>
    </source>
</evidence>
<feature type="transmembrane region" description="Helical" evidence="1">
    <location>
        <begin position="135"/>
        <end position="160"/>
    </location>
</feature>
<feature type="transmembrane region" description="Helical" evidence="1">
    <location>
        <begin position="103"/>
        <end position="129"/>
    </location>
</feature>